<dbReference type="AlphaFoldDB" id="A0A9X1XCT1"/>
<proteinExistence type="predicted"/>
<evidence type="ECO:0000313" key="2">
    <source>
        <dbReference type="Proteomes" id="UP001139011"/>
    </source>
</evidence>
<name>A0A9X1XCT1_9BACL</name>
<organism evidence="1 2">
    <name type="scientific">Fictibacillus marinisediminis</name>
    <dbReference type="NCBI Taxonomy" id="2878389"/>
    <lineage>
        <taxon>Bacteria</taxon>
        <taxon>Bacillati</taxon>
        <taxon>Bacillota</taxon>
        <taxon>Bacilli</taxon>
        <taxon>Bacillales</taxon>
        <taxon>Fictibacillaceae</taxon>
        <taxon>Fictibacillus</taxon>
    </lineage>
</organism>
<gene>
    <name evidence="1" type="ORF">LCY76_17230</name>
</gene>
<protein>
    <submittedName>
        <fullName evidence="1">Uncharacterized protein</fullName>
    </submittedName>
</protein>
<dbReference type="Proteomes" id="UP001139011">
    <property type="component" value="Unassembled WGS sequence"/>
</dbReference>
<dbReference type="EMBL" id="JAIWJX010000002">
    <property type="protein sequence ID" value="MCK6258319.1"/>
    <property type="molecule type" value="Genomic_DNA"/>
</dbReference>
<dbReference type="RefSeq" id="WP_248253636.1">
    <property type="nucleotide sequence ID" value="NZ_JAIWJX010000002.1"/>
</dbReference>
<sequence>MKYVIEIRRQSKGRPGLTVEIEFNTKEEAEAYLQKTYEDYVKGQEATVDYEAITINEELFQKEIMIRKRDEKGKKVFSLLLTTFIKDF</sequence>
<comment type="caution">
    <text evidence="1">The sequence shown here is derived from an EMBL/GenBank/DDBJ whole genome shotgun (WGS) entry which is preliminary data.</text>
</comment>
<accession>A0A9X1XCT1</accession>
<keyword evidence="2" id="KW-1185">Reference proteome</keyword>
<reference evidence="1" key="1">
    <citation type="submission" date="2021-09" db="EMBL/GenBank/DDBJ databases">
        <title>Genome analysis of Fictibacillus sp. KIGAM418 isolated from marine sediment.</title>
        <authorList>
            <person name="Seo M.-J."/>
            <person name="Cho E.-S."/>
            <person name="Hwang C.Y."/>
        </authorList>
    </citation>
    <scope>NUCLEOTIDE SEQUENCE</scope>
    <source>
        <strain evidence="1">KIGAM418</strain>
    </source>
</reference>
<evidence type="ECO:0000313" key="1">
    <source>
        <dbReference type="EMBL" id="MCK6258319.1"/>
    </source>
</evidence>